<keyword evidence="5 18" id="KW-0808">Transferase</keyword>
<feature type="binding site" evidence="13">
    <location>
        <position position="765"/>
    </location>
    <ligand>
        <name>substrate</name>
    </ligand>
</feature>
<dbReference type="Proteomes" id="UP000004835">
    <property type="component" value="Unassembled WGS sequence"/>
</dbReference>
<dbReference type="GO" id="GO:0016301">
    <property type="term" value="F:kinase activity"/>
    <property type="evidence" value="ECO:0007669"/>
    <property type="project" value="UniProtKB-UniRule"/>
</dbReference>
<dbReference type="InterPro" id="IPR013815">
    <property type="entry name" value="ATP_grasp_subdomain_1"/>
</dbReference>
<feature type="domain" description="PEP-utilising enzyme mobile" evidence="15">
    <location>
        <begin position="421"/>
        <end position="502"/>
    </location>
</feature>
<feature type="binding site" evidence="14">
    <location>
        <position position="742"/>
    </location>
    <ligand>
        <name>Mg(2+)</name>
        <dbReference type="ChEBI" id="CHEBI:18420"/>
    </ligand>
</feature>
<feature type="domain" description="PEP-utilising enzyme C-terminal" evidence="17">
    <location>
        <begin position="521"/>
        <end position="866"/>
    </location>
</feature>
<feature type="binding site" evidence="13">
    <location>
        <position position="616"/>
    </location>
    <ligand>
        <name>substrate</name>
    </ligand>
</feature>
<feature type="binding site" evidence="13">
    <location>
        <position position="763"/>
    </location>
    <ligand>
        <name>substrate</name>
    </ligand>
</feature>
<evidence type="ECO:0000256" key="14">
    <source>
        <dbReference type="PIRSR" id="PIRSR000853-3"/>
    </source>
</evidence>
<dbReference type="NCBIfam" id="TIGR01828">
    <property type="entry name" value="pyru_phos_dikin"/>
    <property type="match status" value="1"/>
</dbReference>
<name>F0EFJ6_ENTCA</name>
<keyword evidence="8 18" id="KW-0418">Kinase</keyword>
<dbReference type="GO" id="GO:0046872">
    <property type="term" value="F:metal ion binding"/>
    <property type="evidence" value="ECO:0007669"/>
    <property type="project" value="UniProtKB-UniRule"/>
</dbReference>
<dbReference type="GO" id="GO:0050242">
    <property type="term" value="F:pyruvate, phosphate dikinase activity"/>
    <property type="evidence" value="ECO:0007669"/>
    <property type="project" value="UniProtKB-UniRule"/>
</dbReference>
<dbReference type="SUPFAM" id="SSF51621">
    <property type="entry name" value="Phosphoenolpyruvate/pyruvate domain"/>
    <property type="match status" value="1"/>
</dbReference>
<dbReference type="Gene3D" id="1.10.189.10">
    <property type="entry name" value="Pyruvate Phosphate Dikinase, domain 2"/>
    <property type="match status" value="1"/>
</dbReference>
<keyword evidence="18" id="KW-0670">Pyruvate</keyword>
<evidence type="ECO:0000259" key="17">
    <source>
        <dbReference type="Pfam" id="PF02896"/>
    </source>
</evidence>
<evidence type="ECO:0000256" key="9">
    <source>
        <dbReference type="ARBA" id="ARBA00022840"/>
    </source>
</evidence>
<dbReference type="PANTHER" id="PTHR22931">
    <property type="entry name" value="PHOSPHOENOLPYRUVATE DIKINASE-RELATED"/>
    <property type="match status" value="1"/>
</dbReference>
<dbReference type="InterPro" id="IPR002192">
    <property type="entry name" value="PPDK_AMP/ATP-bd"/>
</dbReference>
<dbReference type="InterPro" id="IPR010121">
    <property type="entry name" value="Pyruvate_phosphate_dikinase"/>
</dbReference>
<dbReference type="Gene3D" id="1.20.80.30">
    <property type="match status" value="1"/>
</dbReference>
<dbReference type="AlphaFoldDB" id="F0EFJ6"/>
<dbReference type="PANTHER" id="PTHR22931:SF9">
    <property type="entry name" value="PYRUVATE, PHOSPHATE DIKINASE 1, CHLOROPLASTIC"/>
    <property type="match status" value="1"/>
</dbReference>
<dbReference type="Pfam" id="PF01326">
    <property type="entry name" value="PPDK_N"/>
    <property type="match status" value="2"/>
</dbReference>
<dbReference type="Pfam" id="PF00391">
    <property type="entry name" value="PEP-utilizers"/>
    <property type="match status" value="1"/>
</dbReference>
<accession>F0EFJ6</accession>
<evidence type="ECO:0000256" key="3">
    <source>
        <dbReference type="ARBA" id="ARBA00011994"/>
    </source>
</evidence>
<dbReference type="InterPro" id="IPR040442">
    <property type="entry name" value="Pyrv_kinase-like_dom_sf"/>
</dbReference>
<comment type="catalytic activity">
    <reaction evidence="11">
        <text>pyruvate + phosphate + ATP = phosphoenolpyruvate + AMP + diphosphate + H(+)</text>
        <dbReference type="Rhea" id="RHEA:10756"/>
        <dbReference type="ChEBI" id="CHEBI:15361"/>
        <dbReference type="ChEBI" id="CHEBI:15378"/>
        <dbReference type="ChEBI" id="CHEBI:30616"/>
        <dbReference type="ChEBI" id="CHEBI:33019"/>
        <dbReference type="ChEBI" id="CHEBI:43474"/>
        <dbReference type="ChEBI" id="CHEBI:58702"/>
        <dbReference type="ChEBI" id="CHEBI:456215"/>
        <dbReference type="EC" id="2.7.9.1"/>
    </reaction>
</comment>
<comment type="similarity">
    <text evidence="2 11">Belongs to the PEP-utilizing enzyme family.</text>
</comment>
<dbReference type="Gene3D" id="3.30.470.20">
    <property type="entry name" value="ATP-grasp fold, B domain"/>
    <property type="match status" value="1"/>
</dbReference>
<evidence type="ECO:0000256" key="1">
    <source>
        <dbReference type="ARBA" id="ARBA00001946"/>
    </source>
</evidence>
<protein>
    <recommendedName>
        <fullName evidence="4 11">Pyruvate, phosphate dikinase</fullName>
        <ecNumber evidence="3 11">2.7.9.1</ecNumber>
    </recommendedName>
</protein>
<dbReference type="Pfam" id="PF02896">
    <property type="entry name" value="PEP-utilizers_C"/>
    <property type="match status" value="1"/>
</dbReference>
<feature type="binding site" evidence="13">
    <location>
        <position position="764"/>
    </location>
    <ligand>
        <name>substrate</name>
    </ligand>
</feature>
<keyword evidence="9" id="KW-0067">ATP-binding</keyword>
<evidence type="ECO:0000256" key="5">
    <source>
        <dbReference type="ARBA" id="ARBA00022679"/>
    </source>
</evidence>
<dbReference type="Gene3D" id="3.30.1490.20">
    <property type="entry name" value="ATP-grasp fold, A domain"/>
    <property type="match status" value="1"/>
</dbReference>
<evidence type="ECO:0000256" key="13">
    <source>
        <dbReference type="PIRSR" id="PIRSR000853-2"/>
    </source>
</evidence>
<gene>
    <name evidence="18" type="primary">ppdK</name>
    <name evidence="18" type="ORF">HMPREF9087_0498</name>
</gene>
<dbReference type="InterPro" id="IPR000121">
    <property type="entry name" value="PEP_util_C"/>
</dbReference>
<feature type="binding site" evidence="13">
    <location>
        <position position="766"/>
    </location>
    <ligand>
        <name>substrate</name>
    </ligand>
</feature>
<evidence type="ECO:0000259" key="16">
    <source>
        <dbReference type="Pfam" id="PF01326"/>
    </source>
</evidence>
<dbReference type="Gene3D" id="3.50.30.10">
    <property type="entry name" value="Phosphohistidine domain"/>
    <property type="match status" value="1"/>
</dbReference>
<evidence type="ECO:0000259" key="15">
    <source>
        <dbReference type="Pfam" id="PF00391"/>
    </source>
</evidence>
<comment type="caution">
    <text evidence="18">The sequence shown here is derived from an EMBL/GenBank/DDBJ whole genome shotgun (WGS) entry which is preliminary data.</text>
</comment>
<dbReference type="EMBL" id="AEWT01000002">
    <property type="protein sequence ID" value="EGC71121.1"/>
    <property type="molecule type" value="Genomic_DNA"/>
</dbReference>
<evidence type="ECO:0000313" key="19">
    <source>
        <dbReference type="Proteomes" id="UP000004835"/>
    </source>
</evidence>
<organism evidence="18 19">
    <name type="scientific">Enterococcus casseliflavus ATCC 12755</name>
    <dbReference type="NCBI Taxonomy" id="888066"/>
    <lineage>
        <taxon>Bacteria</taxon>
        <taxon>Bacillati</taxon>
        <taxon>Bacillota</taxon>
        <taxon>Bacilli</taxon>
        <taxon>Lactobacillales</taxon>
        <taxon>Enterococcaceae</taxon>
        <taxon>Enterococcus</taxon>
    </lineage>
</organism>
<sequence length="878" mass="96286">MMEKAVVWFSEGTKEQKALLGGKGANLAEMTNLGLPVPQGFIVPATICLTYLEEQVLPEAIIKQVKAAIEELAVRRNKTFGGLHSPLLVSVRSGAKFSMPGMMDTILNLGLNDETVQGLAQQTGDPVFAYDCYRRLIQMYGDVVKGVAKEHFEAYLTDYKKRQNYVSDQMMTGNDWQMICRVFQSIYMEHTQEAFPQDPFQQLLAAITAVFRSWNNPRAKTYRSLHRIPDDLGTAVTIQEMVFGNSGINSGTGVAFTRNPATGEPGLFGEFLVCAQGEDVVAGIRTPQPIQALAQQHPVIYQELKQLAEGLEDHYQDMQDIEFTIDDGQLFVLQTRNGKRTAAAAAQIATDMVAEGRITIRQALDRITPEMIDQLLHPLFAPEALQQAEAFAQGLPASPGAASGHVYFTAEAAEKASRTGEKVLLLRQETSPEDIEGMVVSEAIITARGGMTSHAAVVARGLGVCCVVGCEALSVDAFLKQARCGELLIEEGDVLSVDGSTGKLYQGQLPMTSVQERVLLDQLLTWAQAQADLKVYANAETKNDIEAALAFGAAGIGLARTEHMFFGEARLWKMREVILAETKAERLAALAEIKAYQKADFQEMLQAAQGKKCTIRLLDPPLHEFLPHEHERLEMARRSKKSLAVIERRIDELQEVNPMMGHRGSRLGLSYPEIYEMQTAAICEAAVELRQQGVEVEAAILLPLISLPAELQVLKETLTQVIAQAEATLQQPLHIEIGMMIETPRACLIAGECAEEAAFFSFGTNDLTQMTFGFSRDDAGSFIQAYLQSGILQEDPYQHLDQVGVGALMRQAIAGVRDRQPEHSIGVCGEVGSDPYSIAFLREIGIDYVSCSPYRIPAAWLAIAQSAPIIEEASVSTR</sequence>
<feature type="active site" description="Proton donor" evidence="12">
    <location>
        <position position="828"/>
    </location>
</feature>
<feature type="binding site" evidence="14">
    <location>
        <position position="766"/>
    </location>
    <ligand>
        <name>Mg(2+)</name>
        <dbReference type="ChEBI" id="CHEBI:18420"/>
    </ligand>
</feature>
<dbReference type="GO" id="GO:0005524">
    <property type="term" value="F:ATP binding"/>
    <property type="evidence" value="ECO:0007669"/>
    <property type="project" value="UniProtKB-UniRule"/>
</dbReference>
<reference evidence="18 19" key="1">
    <citation type="submission" date="2011-01" db="EMBL/GenBank/DDBJ databases">
        <authorList>
            <person name="Muzny D."/>
            <person name="Qin X."/>
            <person name="Deng J."/>
            <person name="Jiang H."/>
            <person name="Liu Y."/>
            <person name="Qu J."/>
            <person name="Song X.-Z."/>
            <person name="Zhang L."/>
            <person name="Thornton R."/>
            <person name="Coyle M."/>
            <person name="Francisco L."/>
            <person name="Jackson L."/>
            <person name="Javaid M."/>
            <person name="Korchina V."/>
            <person name="Kovar C."/>
            <person name="Mata R."/>
            <person name="Mathew T."/>
            <person name="Ngo R."/>
            <person name="Nguyen L."/>
            <person name="Nguyen N."/>
            <person name="Okwuonu G."/>
            <person name="Ongeri F."/>
            <person name="Pham C."/>
            <person name="Simmons D."/>
            <person name="Wilczek-Boney K."/>
            <person name="Hale W."/>
            <person name="Jakkamsetti A."/>
            <person name="Pham P."/>
            <person name="Ruth R."/>
            <person name="San Lucas F."/>
            <person name="Warren J."/>
            <person name="Zhang J."/>
            <person name="Zhao Z."/>
            <person name="Zhou C."/>
            <person name="Zhu D."/>
            <person name="Lee S."/>
            <person name="Bess C."/>
            <person name="Blankenburg K."/>
            <person name="Forbes L."/>
            <person name="Fu Q."/>
            <person name="Gubbala S."/>
            <person name="Hirani K."/>
            <person name="Jayaseelan J.C."/>
            <person name="Lara F."/>
            <person name="Munidasa M."/>
            <person name="Palculict T."/>
            <person name="Patil S."/>
            <person name="Pu L.-L."/>
            <person name="Saada N."/>
            <person name="Tang L."/>
            <person name="Weissenberger G."/>
            <person name="Zhu Y."/>
            <person name="Hemphill L."/>
            <person name="Shang Y."/>
            <person name="Youmans B."/>
            <person name="Ayvaz T."/>
            <person name="Ross M."/>
            <person name="Santibanez J."/>
            <person name="Aqrawi P."/>
            <person name="Gross S."/>
            <person name="Joshi V."/>
            <person name="Fowler G."/>
            <person name="Nazareth L."/>
            <person name="Reid J."/>
            <person name="Worley K."/>
            <person name="Petrosino J."/>
            <person name="Highlander S."/>
            <person name="Gibbs R."/>
        </authorList>
    </citation>
    <scope>NUCLEOTIDE SEQUENCE [LARGE SCALE GENOMIC DNA]</scope>
    <source>
        <strain evidence="18 19">ATCC 12755</strain>
    </source>
</reference>
<feature type="binding site" evidence="13">
    <location>
        <position position="560"/>
    </location>
    <ligand>
        <name>substrate</name>
    </ligand>
</feature>
<dbReference type="InterPro" id="IPR018274">
    <property type="entry name" value="PEP_util_AS"/>
</dbReference>
<evidence type="ECO:0000256" key="8">
    <source>
        <dbReference type="ARBA" id="ARBA00022777"/>
    </source>
</evidence>
<dbReference type="SUPFAM" id="SSF56059">
    <property type="entry name" value="Glutathione synthetase ATP-binding domain-like"/>
    <property type="match status" value="1"/>
</dbReference>
<proteinExistence type="inferred from homology"/>
<feature type="domain" description="Pyruvate phosphate dikinase AMP/ATP-binding" evidence="16">
    <location>
        <begin position="54"/>
        <end position="300"/>
    </location>
</feature>
<dbReference type="PIRSF" id="PIRSF000853">
    <property type="entry name" value="PPDK"/>
    <property type="match status" value="1"/>
</dbReference>
<evidence type="ECO:0000256" key="11">
    <source>
        <dbReference type="PIRNR" id="PIRNR000853"/>
    </source>
</evidence>
<dbReference type="PROSITE" id="PS00370">
    <property type="entry name" value="PEP_ENZYMES_PHOS_SITE"/>
    <property type="match status" value="1"/>
</dbReference>
<dbReference type="InterPro" id="IPR008279">
    <property type="entry name" value="PEP-util_enz_mobile_dom"/>
</dbReference>
<dbReference type="HOGENOM" id="CLU_015345_0_2_9"/>
<keyword evidence="6 14" id="KW-0479">Metal-binding</keyword>
<dbReference type="Gene3D" id="3.20.20.60">
    <property type="entry name" value="Phosphoenolpyruvate-binding domains"/>
    <property type="match status" value="1"/>
</dbReference>
<feature type="binding site" evidence="13">
    <location>
        <position position="742"/>
    </location>
    <ligand>
        <name>substrate</name>
    </ligand>
</feature>
<dbReference type="InterPro" id="IPR036637">
    <property type="entry name" value="Phosphohistidine_dom_sf"/>
</dbReference>
<evidence type="ECO:0000256" key="10">
    <source>
        <dbReference type="ARBA" id="ARBA00022842"/>
    </source>
</evidence>
<evidence type="ECO:0000256" key="4">
    <source>
        <dbReference type="ARBA" id="ARBA00020138"/>
    </source>
</evidence>
<dbReference type="SUPFAM" id="SSF52009">
    <property type="entry name" value="Phosphohistidine domain"/>
    <property type="match status" value="1"/>
</dbReference>
<keyword evidence="10 14" id="KW-0460">Magnesium</keyword>
<feature type="active site" description="Tele-phosphohistidine intermediate" evidence="12">
    <location>
        <position position="454"/>
    </location>
</feature>
<evidence type="ECO:0000256" key="6">
    <source>
        <dbReference type="ARBA" id="ARBA00022723"/>
    </source>
</evidence>
<dbReference type="EC" id="2.7.9.1" evidence="3 11"/>
<dbReference type="NCBIfam" id="NF004531">
    <property type="entry name" value="PRK05878.1"/>
    <property type="match status" value="1"/>
</dbReference>
<dbReference type="InterPro" id="IPR015813">
    <property type="entry name" value="Pyrv/PenolPyrv_kinase-like_dom"/>
</dbReference>
<comment type="cofactor">
    <cofactor evidence="1 11 14">
        <name>Mg(2+)</name>
        <dbReference type="ChEBI" id="CHEBI:18420"/>
    </cofactor>
</comment>
<evidence type="ECO:0000256" key="12">
    <source>
        <dbReference type="PIRSR" id="PIRSR000853-1"/>
    </source>
</evidence>
<evidence type="ECO:0000313" key="18">
    <source>
        <dbReference type="EMBL" id="EGC71121.1"/>
    </source>
</evidence>
<evidence type="ECO:0000256" key="7">
    <source>
        <dbReference type="ARBA" id="ARBA00022741"/>
    </source>
</evidence>
<evidence type="ECO:0000256" key="2">
    <source>
        <dbReference type="ARBA" id="ARBA00007837"/>
    </source>
</evidence>
<feature type="domain" description="Pyruvate phosphate dikinase AMP/ATP-binding" evidence="16">
    <location>
        <begin position="302"/>
        <end position="355"/>
    </location>
</feature>
<keyword evidence="7" id="KW-0547">Nucleotide-binding</keyword>